<evidence type="ECO:0000256" key="2">
    <source>
        <dbReference type="ARBA" id="ARBA00006680"/>
    </source>
</evidence>
<sequence length="571" mass="65300">MSDQNTTAMINILTPVHIGTGEKYSGLDYLIDEKLNQLFRLPTEGVINALGRNWTIYTEWLDQKFKEIESKIVGLDFKKKSKIERTELAKINLEIFCQTKGIDKDIFFSRSLYKLPCSKNLGTDKDISEFPKQAHLAYMPGSEIKGAIRTALLYSLLKHDSNIAIYEWLKTTIRNLPNIKIKIKKVEKKCQNIIKSEGNNSSPNKKEKGILVKELGKIEDELQKRLLRTKLFGGSDQAHFDILKFLQVGDGIPFTPADFLCICPVEPINTSKKFVNWQEFLVPGKSIPLSKIELNSHKSRIQDYLDKHHFSKLQQSYLSEGRLTQILQACYEFNKALLEEEIAFYGKPHIQKQTPKVIDRLKNLQETNTPTSPLLRLGMGQGYLSVTINLLFKQKEFELYDKVLIHATQNVSYDSEHGGPLPKTRRLVEYNGEIWPPGWIQLQMVEKKTDIFALPKSWSPLSFGDLSEAPVAKGVNTAEKEPEQSGELAPAKPELRPEYVILLNQAQRVDCVPQEFGGIMQKWQGLTECGEKRALAQVLLKKLEPLKLKKRDKLFDYKTLLQQFISEESKS</sequence>
<accession>F2NCZ1</accession>
<evidence type="ECO:0000313" key="9">
    <source>
        <dbReference type="Proteomes" id="UP000000483"/>
    </source>
</evidence>
<dbReference type="InterPro" id="IPR005537">
    <property type="entry name" value="RAMP_III_fam"/>
</dbReference>
<dbReference type="RefSeq" id="WP_013706675.1">
    <property type="nucleotide sequence ID" value="NC_015388.1"/>
</dbReference>
<evidence type="ECO:0000256" key="6">
    <source>
        <dbReference type="ARBA" id="ARBA00031720"/>
    </source>
</evidence>
<keyword evidence="9" id="KW-1185">Reference proteome</keyword>
<dbReference type="GO" id="GO:0003723">
    <property type="term" value="F:RNA binding"/>
    <property type="evidence" value="ECO:0007669"/>
    <property type="project" value="UniProtKB-KW"/>
</dbReference>
<dbReference type="Pfam" id="PF03787">
    <property type="entry name" value="RAMPs"/>
    <property type="match status" value="1"/>
</dbReference>
<gene>
    <name evidence="8" type="ordered locus">Desac_1724</name>
</gene>
<dbReference type="GO" id="GO:0051607">
    <property type="term" value="P:defense response to virus"/>
    <property type="evidence" value="ECO:0007669"/>
    <property type="project" value="UniProtKB-KW"/>
</dbReference>
<dbReference type="AlphaFoldDB" id="F2NCZ1"/>
<proteinExistence type="inferred from homology"/>
<evidence type="ECO:0000256" key="4">
    <source>
        <dbReference type="ARBA" id="ARBA00022884"/>
    </source>
</evidence>
<protein>
    <recommendedName>
        <fullName evidence="3">CRISPR system Cms protein Csm5</fullName>
    </recommendedName>
    <alternativeName>
        <fullName evidence="6">CRISPR type III A-associated protein Csm5</fullName>
    </alternativeName>
</protein>
<dbReference type="Proteomes" id="UP000000483">
    <property type="component" value="Chromosome"/>
</dbReference>
<name>F2NCZ1_DESAR</name>
<dbReference type="KEGG" id="dao:Desac_1724"/>
<keyword evidence="4" id="KW-0694">RNA-binding</keyword>
<organism evidence="8 9">
    <name type="scientific">Desulfobacca acetoxidans (strain ATCC 700848 / DSM 11109 / ASRB2)</name>
    <dbReference type="NCBI Taxonomy" id="880072"/>
    <lineage>
        <taxon>Bacteria</taxon>
        <taxon>Pseudomonadati</taxon>
        <taxon>Thermodesulfobacteriota</taxon>
        <taxon>Desulfobaccia</taxon>
        <taxon>Desulfobaccales</taxon>
        <taxon>Desulfobaccaceae</taxon>
        <taxon>Desulfobacca</taxon>
    </lineage>
</organism>
<dbReference type="eggNOG" id="COG1332">
    <property type="taxonomic scope" value="Bacteria"/>
</dbReference>
<evidence type="ECO:0000256" key="5">
    <source>
        <dbReference type="ARBA" id="ARBA00023118"/>
    </source>
</evidence>
<evidence type="ECO:0000256" key="1">
    <source>
        <dbReference type="ARBA" id="ARBA00003088"/>
    </source>
</evidence>
<dbReference type="NCBIfam" id="TIGR01899">
    <property type="entry name" value="cas_TM1807_csm5"/>
    <property type="match status" value="1"/>
</dbReference>
<reference evidence="9" key="2">
    <citation type="submission" date="2011-03" db="EMBL/GenBank/DDBJ databases">
        <title>The complete genome of Desulfobacca acetoxidans DSM 11109.</title>
        <authorList>
            <consortium name="US DOE Joint Genome Institute (JGI-PGF)"/>
            <person name="Lucas S."/>
            <person name="Copeland A."/>
            <person name="Lapidus A."/>
            <person name="Bruce D."/>
            <person name="Goodwin L."/>
            <person name="Pitluck S."/>
            <person name="Peters L."/>
            <person name="Kyrpides N."/>
            <person name="Mavromatis K."/>
            <person name="Ivanova N."/>
            <person name="Ovchinnikova G."/>
            <person name="Teshima H."/>
            <person name="Detter J.C."/>
            <person name="Han C."/>
            <person name="Land M."/>
            <person name="Hauser L."/>
            <person name="Markowitz V."/>
            <person name="Cheng J.-F."/>
            <person name="Hugenholtz P."/>
            <person name="Woyke T."/>
            <person name="Wu D."/>
            <person name="Spring S."/>
            <person name="Schueler E."/>
            <person name="Brambilla E."/>
            <person name="Klenk H.-P."/>
            <person name="Eisen J.A."/>
        </authorList>
    </citation>
    <scope>NUCLEOTIDE SEQUENCE [LARGE SCALE GENOMIC DNA]</scope>
    <source>
        <strain evidence="9">ATCC 700848 / DSM 11109 / ASRB2</strain>
    </source>
</reference>
<dbReference type="EMBL" id="CP002629">
    <property type="protein sequence ID" value="AEB09565.1"/>
    <property type="molecule type" value="Genomic_DNA"/>
</dbReference>
<evidence type="ECO:0000256" key="3">
    <source>
        <dbReference type="ARBA" id="ARBA00016113"/>
    </source>
</evidence>
<dbReference type="HOGENOM" id="CLU_477123_0_0_7"/>
<dbReference type="STRING" id="880072.Desac_1724"/>
<evidence type="ECO:0000259" key="7">
    <source>
        <dbReference type="Pfam" id="PF03787"/>
    </source>
</evidence>
<comment type="similarity">
    <text evidence="2">Belongs to the CRISPR-associated Csm5 family.</text>
</comment>
<dbReference type="PANTHER" id="PTHR38007:SF1">
    <property type="entry name" value="CRISPR SYSTEM CMS PROTEIN CSM5"/>
    <property type="match status" value="1"/>
</dbReference>
<dbReference type="InterPro" id="IPR010173">
    <property type="entry name" value="CRISPR-assoc_Csm5"/>
</dbReference>
<keyword evidence="5" id="KW-0051">Antiviral defense</keyword>
<evidence type="ECO:0000313" key="8">
    <source>
        <dbReference type="EMBL" id="AEB09565.1"/>
    </source>
</evidence>
<comment type="function">
    <text evidence="1">This subunit might be involved in maturation of a crRNA intermediate to its mature form.</text>
</comment>
<dbReference type="PANTHER" id="PTHR38007">
    <property type="entry name" value="CRISPR SYSTEM CMS PROTEIN CSM5"/>
    <property type="match status" value="1"/>
</dbReference>
<reference evidence="8 9" key="1">
    <citation type="journal article" date="2011" name="Stand. Genomic Sci.">
        <title>Complete genome sequence of the acetate-degrading sulfate reducer Desulfobacca acetoxidans type strain (ASRB2).</title>
        <authorList>
            <person name="Goker M."/>
            <person name="Teshima H."/>
            <person name="Lapidus A."/>
            <person name="Nolan M."/>
            <person name="Lucas S."/>
            <person name="Hammon N."/>
            <person name="Deshpande S."/>
            <person name="Cheng J.F."/>
            <person name="Tapia R."/>
            <person name="Han C."/>
            <person name="Goodwin L."/>
            <person name="Pitluck S."/>
            <person name="Huntemann M."/>
            <person name="Liolios K."/>
            <person name="Ivanova N."/>
            <person name="Pagani I."/>
            <person name="Mavromatis K."/>
            <person name="Ovchinikova G."/>
            <person name="Pati A."/>
            <person name="Chen A."/>
            <person name="Palaniappan K."/>
            <person name="Land M."/>
            <person name="Hauser L."/>
            <person name="Brambilla E.M."/>
            <person name="Rohde M."/>
            <person name="Spring S."/>
            <person name="Detter J.C."/>
            <person name="Woyke T."/>
            <person name="Bristow J."/>
            <person name="Eisen J.A."/>
            <person name="Markowitz V."/>
            <person name="Hugenholtz P."/>
            <person name="Kyrpides N.C."/>
            <person name="Klenk H.P."/>
        </authorList>
    </citation>
    <scope>NUCLEOTIDE SEQUENCE [LARGE SCALE GENOMIC DNA]</scope>
    <source>
        <strain evidence="9">ATCC 700848 / DSM 11109 / ASRB2</strain>
    </source>
</reference>
<feature type="domain" description="CRISPR type III-associated protein" evidence="7">
    <location>
        <begin position="10"/>
        <end position="253"/>
    </location>
</feature>